<evidence type="ECO:0000256" key="1">
    <source>
        <dbReference type="ARBA" id="ARBA00006484"/>
    </source>
</evidence>
<dbReference type="PANTHER" id="PTHR43490">
    <property type="entry name" value="(+)-NEOMENTHOL DEHYDROGENASE"/>
    <property type="match status" value="1"/>
</dbReference>
<dbReference type="Gramene" id="EFJ18695">
    <property type="protein sequence ID" value="EFJ18695"/>
    <property type="gene ID" value="SELMODRAFT_112611"/>
</dbReference>
<organism evidence="6">
    <name type="scientific">Selaginella moellendorffii</name>
    <name type="common">Spikemoss</name>
    <dbReference type="NCBI Taxonomy" id="88036"/>
    <lineage>
        <taxon>Eukaryota</taxon>
        <taxon>Viridiplantae</taxon>
        <taxon>Streptophyta</taxon>
        <taxon>Embryophyta</taxon>
        <taxon>Tracheophyta</taxon>
        <taxon>Lycopodiopsida</taxon>
        <taxon>Selaginellales</taxon>
        <taxon>Selaginellaceae</taxon>
        <taxon>Selaginella</taxon>
    </lineage>
</organism>
<dbReference type="SUPFAM" id="SSF51735">
    <property type="entry name" value="NAD(P)-binding Rossmann-fold domains"/>
    <property type="match status" value="1"/>
</dbReference>
<protein>
    <submittedName>
        <fullName evidence="5">Uncharacterized protein</fullName>
    </submittedName>
</protein>
<gene>
    <name evidence="5" type="ORF">SELMODRAFT_112611</name>
</gene>
<dbReference type="EMBL" id="GL377609">
    <property type="protein sequence ID" value="EFJ18695.1"/>
    <property type="molecule type" value="Genomic_DNA"/>
</dbReference>
<proteinExistence type="inferred from homology"/>
<dbReference type="PRINTS" id="PR00080">
    <property type="entry name" value="SDRFAMILY"/>
</dbReference>
<keyword evidence="2" id="KW-0521">NADP</keyword>
<accession>D8SA51</accession>
<evidence type="ECO:0000313" key="6">
    <source>
        <dbReference type="Proteomes" id="UP000001514"/>
    </source>
</evidence>
<dbReference type="HOGENOM" id="CLU_010194_9_0_1"/>
<dbReference type="PRINTS" id="PR00081">
    <property type="entry name" value="GDHRDH"/>
</dbReference>
<evidence type="ECO:0000313" key="5">
    <source>
        <dbReference type="EMBL" id="EFJ18695.1"/>
    </source>
</evidence>
<dbReference type="KEGG" id="smo:SELMODRAFT_112611"/>
<dbReference type="InterPro" id="IPR002347">
    <property type="entry name" value="SDR_fam"/>
</dbReference>
<dbReference type="GO" id="GO:0016491">
    <property type="term" value="F:oxidoreductase activity"/>
    <property type="evidence" value="ECO:0007669"/>
    <property type="project" value="UniProtKB-KW"/>
</dbReference>
<dbReference type="Proteomes" id="UP000001514">
    <property type="component" value="Unassembled WGS sequence"/>
</dbReference>
<dbReference type="FunCoup" id="D8SA51">
    <property type="interactions" value="473"/>
</dbReference>
<comment type="similarity">
    <text evidence="1 4">Belongs to the short-chain dehydrogenases/reductases (SDR) family.</text>
</comment>
<dbReference type="Gene3D" id="3.40.50.720">
    <property type="entry name" value="NAD(P)-binding Rossmann-like Domain"/>
    <property type="match status" value="1"/>
</dbReference>
<keyword evidence="3" id="KW-0560">Oxidoreductase</keyword>
<dbReference type="STRING" id="88036.D8SA51"/>
<evidence type="ECO:0000256" key="2">
    <source>
        <dbReference type="ARBA" id="ARBA00022857"/>
    </source>
</evidence>
<keyword evidence="6" id="KW-1185">Reference proteome</keyword>
<sequence>MLFSWTTRWWSKDTIAVVTGSNKGLGFAIAQGLALKGVTTILTSRDEQRGLAALNSLKKDQKINPETLHFHVLDVRSPSSIQNFAKWIETKFNGVDILVNNAGISRNDHLGNPTVESSKDVISTNYYGTRMVIECLLPLLRSQSPHGSRIINVSSATSRMDALRNQAVVQKISNIDNLSVETLDEVAEEFIEDVEHGQLREKGWSGIFGAYDYCLSKLLINAYSRAMAWDLPKQGRKIFVNCMCPGLTSTDMSRNNGHSPQAGAETAIWLALLPASESTTGRFFSNKQDVGFDHIPLYLEKGTSSVLLDEFNECSRTAMPPLHPVFLEMY</sequence>
<dbReference type="OMA" id="FSWTTRW"/>
<dbReference type="InParanoid" id="D8SA51"/>
<evidence type="ECO:0000256" key="3">
    <source>
        <dbReference type="ARBA" id="ARBA00023002"/>
    </source>
</evidence>
<dbReference type="Pfam" id="PF00106">
    <property type="entry name" value="adh_short"/>
    <property type="match status" value="1"/>
</dbReference>
<name>D8SA51_SELML</name>
<dbReference type="InterPro" id="IPR036291">
    <property type="entry name" value="NAD(P)-bd_dom_sf"/>
</dbReference>
<dbReference type="eggNOG" id="KOG1208">
    <property type="taxonomic scope" value="Eukaryota"/>
</dbReference>
<evidence type="ECO:0000256" key="4">
    <source>
        <dbReference type="RuleBase" id="RU000363"/>
    </source>
</evidence>
<dbReference type="AlphaFoldDB" id="D8SA51"/>
<dbReference type="PANTHER" id="PTHR43490:SF99">
    <property type="entry name" value="SHORT-CHAIN DEHYDROGENASE_REDUCTASE"/>
    <property type="match status" value="1"/>
</dbReference>
<reference evidence="5 6" key="1">
    <citation type="journal article" date="2011" name="Science">
        <title>The Selaginella genome identifies genetic changes associated with the evolution of vascular plants.</title>
        <authorList>
            <person name="Banks J.A."/>
            <person name="Nishiyama T."/>
            <person name="Hasebe M."/>
            <person name="Bowman J.L."/>
            <person name="Gribskov M."/>
            <person name="dePamphilis C."/>
            <person name="Albert V.A."/>
            <person name="Aono N."/>
            <person name="Aoyama T."/>
            <person name="Ambrose B.A."/>
            <person name="Ashton N.W."/>
            <person name="Axtell M.J."/>
            <person name="Barker E."/>
            <person name="Barker M.S."/>
            <person name="Bennetzen J.L."/>
            <person name="Bonawitz N.D."/>
            <person name="Chapple C."/>
            <person name="Cheng C."/>
            <person name="Correa L.G."/>
            <person name="Dacre M."/>
            <person name="DeBarry J."/>
            <person name="Dreyer I."/>
            <person name="Elias M."/>
            <person name="Engstrom E.M."/>
            <person name="Estelle M."/>
            <person name="Feng L."/>
            <person name="Finet C."/>
            <person name="Floyd S.K."/>
            <person name="Frommer W.B."/>
            <person name="Fujita T."/>
            <person name="Gramzow L."/>
            <person name="Gutensohn M."/>
            <person name="Harholt J."/>
            <person name="Hattori M."/>
            <person name="Heyl A."/>
            <person name="Hirai T."/>
            <person name="Hiwatashi Y."/>
            <person name="Ishikawa M."/>
            <person name="Iwata M."/>
            <person name="Karol K.G."/>
            <person name="Koehler B."/>
            <person name="Kolukisaoglu U."/>
            <person name="Kubo M."/>
            <person name="Kurata T."/>
            <person name="Lalonde S."/>
            <person name="Li K."/>
            <person name="Li Y."/>
            <person name="Litt A."/>
            <person name="Lyons E."/>
            <person name="Manning G."/>
            <person name="Maruyama T."/>
            <person name="Michael T.P."/>
            <person name="Mikami K."/>
            <person name="Miyazaki S."/>
            <person name="Morinaga S."/>
            <person name="Murata T."/>
            <person name="Mueller-Roeber B."/>
            <person name="Nelson D.R."/>
            <person name="Obara M."/>
            <person name="Oguri Y."/>
            <person name="Olmstead R.G."/>
            <person name="Onodera N."/>
            <person name="Petersen B.L."/>
            <person name="Pils B."/>
            <person name="Prigge M."/>
            <person name="Rensing S.A."/>
            <person name="Riano-Pachon D.M."/>
            <person name="Roberts A.W."/>
            <person name="Sato Y."/>
            <person name="Scheller H.V."/>
            <person name="Schulz B."/>
            <person name="Schulz C."/>
            <person name="Shakirov E.V."/>
            <person name="Shibagaki N."/>
            <person name="Shinohara N."/>
            <person name="Shippen D.E."/>
            <person name="Soerensen I."/>
            <person name="Sotooka R."/>
            <person name="Sugimoto N."/>
            <person name="Sugita M."/>
            <person name="Sumikawa N."/>
            <person name="Tanurdzic M."/>
            <person name="Theissen G."/>
            <person name="Ulvskov P."/>
            <person name="Wakazuki S."/>
            <person name="Weng J.K."/>
            <person name="Willats W.W."/>
            <person name="Wipf D."/>
            <person name="Wolf P.G."/>
            <person name="Yang L."/>
            <person name="Zimmer A.D."/>
            <person name="Zhu Q."/>
            <person name="Mitros T."/>
            <person name="Hellsten U."/>
            <person name="Loque D."/>
            <person name="Otillar R."/>
            <person name="Salamov A."/>
            <person name="Schmutz J."/>
            <person name="Shapiro H."/>
            <person name="Lindquist E."/>
            <person name="Lucas S."/>
            <person name="Rokhsar D."/>
            <person name="Grigoriev I.V."/>
        </authorList>
    </citation>
    <scope>NUCLEOTIDE SEQUENCE [LARGE SCALE GENOMIC DNA]</scope>
</reference>